<sequence>MATLKIEIPGRVTIIHDCLIQENDFKKAMKPEKPTYFGGNPTYCLNQMSLDDFKNKVKTFTGTDYWMS</sequence>
<dbReference type="Proteomes" id="UP000001857">
    <property type="component" value="Chromosome II"/>
</dbReference>
<name>B5EUD3_ALIFM</name>
<proteinExistence type="predicted"/>
<evidence type="ECO:0000313" key="1">
    <source>
        <dbReference type="EMBL" id="ACH63470.1"/>
    </source>
</evidence>
<dbReference type="EMBL" id="CP001133">
    <property type="protein sequence ID" value="ACH63470.1"/>
    <property type="molecule type" value="Genomic_DNA"/>
</dbReference>
<protein>
    <submittedName>
        <fullName evidence="1">Uncharacterized protein</fullName>
    </submittedName>
</protein>
<dbReference type="HOGENOM" id="CLU_2866576_0_0_6"/>
<dbReference type="KEGG" id="vfm:VFMJ11_A0752"/>
<reference evidence="1 2" key="2">
    <citation type="journal article" date="2009" name="Nature">
        <title>A single regulatory gene is sufficient to alter bacterial host range.</title>
        <authorList>
            <person name="Mandel M.J."/>
            <person name="Wollenberg M.S."/>
            <person name="Stabb E.V."/>
            <person name="Visick K.L."/>
            <person name="Ruby E.G."/>
        </authorList>
    </citation>
    <scope>NUCLEOTIDE SEQUENCE [LARGE SCALE GENOMIC DNA]</scope>
    <source>
        <strain evidence="1 2">MJ11</strain>
    </source>
</reference>
<reference evidence="2" key="1">
    <citation type="submission" date="2008-08" db="EMBL/GenBank/DDBJ databases">
        <title>Complete sequence of Vibrio fischeri strain MJ11.</title>
        <authorList>
            <person name="Mandel M.J."/>
            <person name="Stabb E.V."/>
            <person name="Ruby E.G."/>
            <person name="Ferriera S."/>
            <person name="Johnson J."/>
            <person name="Kravitz S."/>
            <person name="Beeson K."/>
            <person name="Sutton G."/>
            <person name="Rogers Y.-H."/>
            <person name="Friedman R."/>
            <person name="Frazier M."/>
            <person name="Venter J.C."/>
        </authorList>
    </citation>
    <scope>NUCLEOTIDE SEQUENCE [LARGE SCALE GENOMIC DNA]</scope>
    <source>
        <strain evidence="2">MJ11</strain>
    </source>
</reference>
<gene>
    <name evidence="1" type="ordered locus">VFMJ11_A0752</name>
</gene>
<dbReference type="AlphaFoldDB" id="B5EUD3"/>
<dbReference type="RefSeq" id="WP_012534687.1">
    <property type="nucleotide sequence ID" value="NC_011186.1"/>
</dbReference>
<evidence type="ECO:0000313" key="2">
    <source>
        <dbReference type="Proteomes" id="UP000001857"/>
    </source>
</evidence>
<accession>B5EUD3</accession>
<organism evidence="1 2">
    <name type="scientific">Aliivibrio fischeri (strain MJ11)</name>
    <name type="common">Vibrio fischeri</name>
    <dbReference type="NCBI Taxonomy" id="388396"/>
    <lineage>
        <taxon>Bacteria</taxon>
        <taxon>Pseudomonadati</taxon>
        <taxon>Pseudomonadota</taxon>
        <taxon>Gammaproteobacteria</taxon>
        <taxon>Vibrionales</taxon>
        <taxon>Vibrionaceae</taxon>
        <taxon>Aliivibrio</taxon>
    </lineage>
</organism>